<name>X0YEH2_9ZZZZ</name>
<evidence type="ECO:0008006" key="3">
    <source>
        <dbReference type="Google" id="ProtNLM"/>
    </source>
</evidence>
<proteinExistence type="predicted"/>
<dbReference type="GO" id="GO:0006465">
    <property type="term" value="P:signal peptide processing"/>
    <property type="evidence" value="ECO:0007669"/>
    <property type="project" value="InterPro"/>
</dbReference>
<comment type="caution">
    <text evidence="2">The sequence shown here is derived from an EMBL/GenBank/DDBJ whole genome shotgun (WGS) entry which is preliminary data.</text>
</comment>
<dbReference type="InterPro" id="IPR019533">
    <property type="entry name" value="Peptidase_S26"/>
</dbReference>
<keyword evidence="1" id="KW-0812">Transmembrane</keyword>
<evidence type="ECO:0000256" key="1">
    <source>
        <dbReference type="SAM" id="Phobius"/>
    </source>
</evidence>
<dbReference type="AlphaFoldDB" id="X0YEH2"/>
<protein>
    <recommendedName>
        <fullName evidence="3">Peptidase S26 domain-containing protein</fullName>
    </recommendedName>
</protein>
<keyword evidence="1" id="KW-1133">Transmembrane helix</keyword>
<keyword evidence="1" id="KW-0472">Membrane</keyword>
<dbReference type="GO" id="GO:0004252">
    <property type="term" value="F:serine-type endopeptidase activity"/>
    <property type="evidence" value="ECO:0007669"/>
    <property type="project" value="InterPro"/>
</dbReference>
<dbReference type="CDD" id="cd06530">
    <property type="entry name" value="S26_SPase_I"/>
    <property type="match status" value="1"/>
</dbReference>
<dbReference type="SUPFAM" id="SSF51306">
    <property type="entry name" value="LexA/Signal peptidase"/>
    <property type="match status" value="1"/>
</dbReference>
<dbReference type="InterPro" id="IPR036286">
    <property type="entry name" value="LexA/Signal_pep-like_sf"/>
</dbReference>
<reference evidence="2" key="1">
    <citation type="journal article" date="2014" name="Front. Microbiol.">
        <title>High frequency of phylogenetically diverse reductive dehalogenase-homologous genes in deep subseafloor sedimentary metagenomes.</title>
        <authorList>
            <person name="Kawai M."/>
            <person name="Futagami T."/>
            <person name="Toyoda A."/>
            <person name="Takaki Y."/>
            <person name="Nishi S."/>
            <person name="Hori S."/>
            <person name="Arai W."/>
            <person name="Tsubouchi T."/>
            <person name="Morono Y."/>
            <person name="Uchiyama I."/>
            <person name="Ito T."/>
            <person name="Fujiyama A."/>
            <person name="Inagaki F."/>
            <person name="Takami H."/>
        </authorList>
    </citation>
    <scope>NUCLEOTIDE SEQUENCE</scope>
    <source>
        <strain evidence="2">Expedition CK06-06</strain>
    </source>
</reference>
<feature type="non-terminal residue" evidence="2">
    <location>
        <position position="119"/>
    </location>
</feature>
<feature type="transmembrane region" description="Helical" evidence="1">
    <location>
        <begin position="6"/>
        <end position="23"/>
    </location>
</feature>
<accession>X0YEH2</accession>
<sequence length="119" mass="13328">MDKKTAAIFALLVLVTITGIGWLSSELRPERVRPLPEGIDNWVELFHGYEAYLDQRISYSTVSGTSMEPTFGGNDKVIWVEVDPAELKVGDIIIYDHPTKPGEGPIAHRIIEIMKNGEY</sequence>
<gene>
    <name evidence="2" type="ORF">S01H4_19010</name>
</gene>
<dbReference type="EMBL" id="BART01008454">
    <property type="protein sequence ID" value="GAG54255.1"/>
    <property type="molecule type" value="Genomic_DNA"/>
</dbReference>
<evidence type="ECO:0000313" key="2">
    <source>
        <dbReference type="EMBL" id="GAG54255.1"/>
    </source>
</evidence>
<organism evidence="2">
    <name type="scientific">marine sediment metagenome</name>
    <dbReference type="NCBI Taxonomy" id="412755"/>
    <lineage>
        <taxon>unclassified sequences</taxon>
        <taxon>metagenomes</taxon>
        <taxon>ecological metagenomes</taxon>
    </lineage>
</organism>